<feature type="compositionally biased region" description="Polar residues" evidence="1">
    <location>
        <begin position="334"/>
        <end position="343"/>
    </location>
</feature>
<feature type="signal peptide" evidence="2">
    <location>
        <begin position="1"/>
        <end position="19"/>
    </location>
</feature>
<feature type="chain" id="PRO_5040717573" evidence="2">
    <location>
        <begin position="20"/>
        <end position="710"/>
    </location>
</feature>
<dbReference type="InterPro" id="IPR027268">
    <property type="entry name" value="Peptidase_M4/M1_CTD_sf"/>
</dbReference>
<feature type="compositionally biased region" description="Low complexity" evidence="1">
    <location>
        <begin position="295"/>
        <end position="309"/>
    </location>
</feature>
<evidence type="ECO:0000313" key="3">
    <source>
        <dbReference type="EMBL" id="KAJ1983260.1"/>
    </source>
</evidence>
<reference evidence="3" key="1">
    <citation type="submission" date="2022-07" db="EMBL/GenBank/DDBJ databases">
        <title>Phylogenomic reconstructions and comparative analyses of Kickxellomycotina fungi.</title>
        <authorList>
            <person name="Reynolds N.K."/>
            <person name="Stajich J.E."/>
            <person name="Barry K."/>
            <person name="Grigoriev I.V."/>
            <person name="Crous P."/>
            <person name="Smith M.E."/>
        </authorList>
    </citation>
    <scope>NUCLEOTIDE SEQUENCE</scope>
    <source>
        <strain evidence="3">RSA 567</strain>
    </source>
</reference>
<feature type="region of interest" description="Disordered" evidence="1">
    <location>
        <begin position="547"/>
        <end position="567"/>
    </location>
</feature>
<comment type="caution">
    <text evidence="3">The sequence shown here is derived from an EMBL/GenBank/DDBJ whole genome shotgun (WGS) entry which is preliminary data.</text>
</comment>
<dbReference type="Gene3D" id="1.10.390.10">
    <property type="entry name" value="Neutral Protease Domain 2"/>
    <property type="match status" value="1"/>
</dbReference>
<evidence type="ECO:0000256" key="1">
    <source>
        <dbReference type="SAM" id="MobiDB-lite"/>
    </source>
</evidence>
<proteinExistence type="predicted"/>
<dbReference type="AlphaFoldDB" id="A0A9W8EEJ0"/>
<name>A0A9W8EEJ0_9FUNG</name>
<accession>A0A9W8EEJ0</accession>
<sequence>MKCVLTIGVIMHALWLCHAVRLNPEGPTSTAALGYGHYIQTDASDSLEAPSDGGGYLAPALLPWSTAHMTKDKQELVENAREALLQLAAHPHKVDRPISQVIECLYEPLTNAYVYYLQLLLQPNVNIIDYDITAYLTTDHGHDYYGVSAADIPSAPTIVRHGQIVQPLPPLRVSIVITVLSMLNIELGPNPVIHLTPKHVASFLDTEGQQGLVFVRTCGIKRQMEGYSRSSNRHTLVWDMVVYSPSFTGSVQFAPDVGVLLKKSSWRLSNHPLHAAVMHQVEQSRYAPHSPNSYGEEGSSTTGSTSSSTNPASNPRQSGHTHSHTLRAAHSRQKLSSAPTNQGALAAGQKPNVFLASLEHKPLPALPPRSPHQPLGTESKFIAENALYHTHPAFLEVEVLPETVNAQLQLLDMLGFGNLCAQPDIVTIFDRLGGYYSGSTFSKISYTEHHPGMQSCRYVVYRNAAGIIDYHSVLQNTITMLVAKTIGSPYNSNCVQGKDQASLVQGYSEFIALIMTLDPATSTAMVRRLESYTLHVFSSPKAAHTTGTSTADCSSSSSASQPPSLPHSLETSFHDLRHYRYYATASRSYPTSQGDHGPNAEESAEATEGDKLFHHGNRWFKILLRVYQLFAEELPHQPDVTIASQHMRSQFANTHVLDIVIASLKYLPCQPSVKNALDALMVVNYYTVQKHRNGELVGHVYPMAGLPFSV</sequence>
<feature type="compositionally biased region" description="Basic residues" evidence="1">
    <location>
        <begin position="319"/>
        <end position="333"/>
    </location>
</feature>
<dbReference type="EMBL" id="JANBQB010000063">
    <property type="protein sequence ID" value="KAJ1983260.1"/>
    <property type="molecule type" value="Genomic_DNA"/>
</dbReference>
<feature type="region of interest" description="Disordered" evidence="1">
    <location>
        <begin position="284"/>
        <end position="344"/>
    </location>
</feature>
<gene>
    <name evidence="3" type="ORF">H4R34_001382</name>
</gene>
<protein>
    <submittedName>
        <fullName evidence="3">Uncharacterized protein</fullName>
    </submittedName>
</protein>
<feature type="compositionally biased region" description="Low complexity" evidence="1">
    <location>
        <begin position="554"/>
        <end position="567"/>
    </location>
</feature>
<evidence type="ECO:0000256" key="2">
    <source>
        <dbReference type="SAM" id="SignalP"/>
    </source>
</evidence>
<evidence type="ECO:0000313" key="4">
    <source>
        <dbReference type="Proteomes" id="UP001151582"/>
    </source>
</evidence>
<keyword evidence="2" id="KW-0732">Signal</keyword>
<dbReference type="Proteomes" id="UP001151582">
    <property type="component" value="Unassembled WGS sequence"/>
</dbReference>
<organism evidence="3 4">
    <name type="scientific">Dimargaris verticillata</name>
    <dbReference type="NCBI Taxonomy" id="2761393"/>
    <lineage>
        <taxon>Eukaryota</taxon>
        <taxon>Fungi</taxon>
        <taxon>Fungi incertae sedis</taxon>
        <taxon>Zoopagomycota</taxon>
        <taxon>Kickxellomycotina</taxon>
        <taxon>Dimargaritomycetes</taxon>
        <taxon>Dimargaritales</taxon>
        <taxon>Dimargaritaceae</taxon>
        <taxon>Dimargaris</taxon>
    </lineage>
</organism>
<keyword evidence="4" id="KW-1185">Reference proteome</keyword>
<feature type="region of interest" description="Disordered" evidence="1">
    <location>
        <begin position="588"/>
        <end position="607"/>
    </location>
</feature>